<evidence type="ECO:0000313" key="3">
    <source>
        <dbReference type="Proteomes" id="UP000030764"/>
    </source>
</evidence>
<gene>
    <name evidence="2" type="ORF">M513_04476</name>
</gene>
<dbReference type="AlphaFoldDB" id="A0A085MC30"/>
<dbReference type="GO" id="GO:0003676">
    <property type="term" value="F:nucleic acid binding"/>
    <property type="evidence" value="ECO:0007669"/>
    <property type="project" value="InterPro"/>
</dbReference>
<evidence type="ECO:0000313" key="2">
    <source>
        <dbReference type="EMBL" id="KFD54776.1"/>
    </source>
</evidence>
<name>A0A085MC30_9BILA</name>
<dbReference type="EMBL" id="KL363205">
    <property type="protein sequence ID" value="KFD54776.1"/>
    <property type="molecule type" value="Genomic_DNA"/>
</dbReference>
<protein>
    <recommendedName>
        <fullName evidence="1">MABP domain-containing protein</fullName>
    </recommendedName>
</protein>
<reference evidence="2 3" key="1">
    <citation type="journal article" date="2014" name="Nat. Genet.">
        <title>Genome and transcriptome of the porcine whipworm Trichuris suis.</title>
        <authorList>
            <person name="Jex A.R."/>
            <person name="Nejsum P."/>
            <person name="Schwarz E.M."/>
            <person name="Hu L."/>
            <person name="Young N.D."/>
            <person name="Hall R.S."/>
            <person name="Korhonen P.K."/>
            <person name="Liao S."/>
            <person name="Thamsborg S."/>
            <person name="Xia J."/>
            <person name="Xu P."/>
            <person name="Wang S."/>
            <person name="Scheerlinck J.P."/>
            <person name="Hofmann A."/>
            <person name="Sternberg P.W."/>
            <person name="Wang J."/>
            <person name="Gasser R.B."/>
        </authorList>
    </citation>
    <scope>NUCLEOTIDE SEQUENCE [LARGE SCALE GENOMIC DNA]</scope>
    <source>
        <strain evidence="2">DCEP-RM93M</strain>
    </source>
</reference>
<dbReference type="InterPro" id="IPR040676">
    <property type="entry name" value="DUF5641"/>
</dbReference>
<dbReference type="PANTHER" id="PTHR47331:SF6">
    <property type="entry name" value="DOUBLECORTIN DOMAIN-CONTAINING PROTEIN"/>
    <property type="match status" value="1"/>
</dbReference>
<organism evidence="2 3">
    <name type="scientific">Trichuris suis</name>
    <name type="common">pig whipworm</name>
    <dbReference type="NCBI Taxonomy" id="68888"/>
    <lineage>
        <taxon>Eukaryota</taxon>
        <taxon>Metazoa</taxon>
        <taxon>Ecdysozoa</taxon>
        <taxon>Nematoda</taxon>
        <taxon>Enoplea</taxon>
        <taxon>Dorylaimia</taxon>
        <taxon>Trichinellida</taxon>
        <taxon>Trichuridae</taxon>
        <taxon>Trichuris</taxon>
    </lineage>
</organism>
<feature type="domain" description="MABP" evidence="1">
    <location>
        <begin position="433"/>
        <end position="449"/>
    </location>
</feature>
<dbReference type="Pfam" id="PF18701">
    <property type="entry name" value="DUF5641"/>
    <property type="match status" value="1"/>
</dbReference>
<dbReference type="GO" id="GO:0005737">
    <property type="term" value="C:cytoplasm"/>
    <property type="evidence" value="ECO:0007669"/>
    <property type="project" value="UniProtKB-ARBA"/>
</dbReference>
<evidence type="ECO:0000259" key="1">
    <source>
        <dbReference type="PROSITE" id="PS51498"/>
    </source>
</evidence>
<dbReference type="PROSITE" id="PS51498">
    <property type="entry name" value="MABP"/>
    <property type="match status" value="1"/>
</dbReference>
<sequence>MEGCRLRAFVAHRVAEILEMSAVSQWRHINGSLNPADDVSRGVSPSALSRCHRWFVGPTFLQLDEQLWPMSTEIAVDADDPEVMNSLRLVAAVVHQEVNCGMHLFDMVSRFKTCVRIVAYIYRFLHYKTFTSTSVTLSAWEIKKALAKCIHVFQRFAFPEEYELLRNGMGLNPKSKLTSLDPFLDEDQVIRVGGRLRQGIQLDINRHPAIIPADCSLVHRLVWQPAAKTLNEFRDALDWSSVDRYLADRQIQWKFLPPAGPHMGGTWERLIRVAKKALVSVLSGNAVTDEVLSTVFAEVESLLNGRPLAYMGSDVSNPSPLTPFYLLTGRSSVYVPSDILCTEQCTWTKHWQHAQVIVERFWRRWQRELLPTLQRRTKWMMESPNLKVDDVVVIVAPNSPKGQWPLSRIVDVFKGKDGRVRVVNVKTTTGTYKRPITRLMVLESVEKPP</sequence>
<proteinExistence type="predicted"/>
<dbReference type="PANTHER" id="PTHR47331">
    <property type="entry name" value="PHD-TYPE DOMAIN-CONTAINING PROTEIN"/>
    <property type="match status" value="1"/>
</dbReference>
<dbReference type="InterPro" id="IPR023341">
    <property type="entry name" value="MABP"/>
</dbReference>
<dbReference type="Proteomes" id="UP000030764">
    <property type="component" value="Unassembled WGS sequence"/>
</dbReference>
<accession>A0A085MC30</accession>
<keyword evidence="3" id="KW-1185">Reference proteome</keyword>
<dbReference type="InterPro" id="IPR036397">
    <property type="entry name" value="RNaseH_sf"/>
</dbReference>
<dbReference type="Gene3D" id="3.30.420.10">
    <property type="entry name" value="Ribonuclease H-like superfamily/Ribonuclease H"/>
    <property type="match status" value="1"/>
</dbReference>